<reference evidence="1" key="1">
    <citation type="submission" date="2023-10" db="EMBL/GenBank/DDBJ databases">
        <title>Genome assembly of Pristionchus species.</title>
        <authorList>
            <person name="Yoshida K."/>
            <person name="Sommer R.J."/>
        </authorList>
    </citation>
    <scope>NUCLEOTIDE SEQUENCE</scope>
    <source>
        <strain evidence="1">RS0144</strain>
    </source>
</reference>
<evidence type="ECO:0008006" key="3">
    <source>
        <dbReference type="Google" id="ProtNLM"/>
    </source>
</evidence>
<protein>
    <recommendedName>
        <fullName evidence="3">DUF38 domain-containing protein</fullName>
    </recommendedName>
</protein>
<gene>
    <name evidence="1" type="ORF">PENTCL1PPCAC_9846</name>
</gene>
<accession>A0AAV5SWF4</accession>
<sequence>MWSKTSSSSSHPIPKRLRRDKHAITLHLLVSTSRQKWMRLVRNADDLEEVIAIRRRLFRKVRASCLHLSLINFTKFPLNTIEEVIGECDFKQLDLTIRGGDPADCVVNFIRRHESKEISLIMEDRPLDVPTLLSLPPLSVLSATWLSGFRGAWEDEHALPERDYVEVVKRRHLSLHVPVDIGDERVLHEIVSTSAVRQWVTLRIRPPLANRVLALIRLHLENGRLGQIRPSEFIIDVNFGMAIHYKGARMSFTKCYTRREYGPGASSYYMMQIERSM</sequence>
<feature type="non-terminal residue" evidence="1">
    <location>
        <position position="277"/>
    </location>
</feature>
<dbReference type="Proteomes" id="UP001432027">
    <property type="component" value="Unassembled WGS sequence"/>
</dbReference>
<dbReference type="EMBL" id="BTSX01000003">
    <property type="protein sequence ID" value="GMS87671.1"/>
    <property type="molecule type" value="Genomic_DNA"/>
</dbReference>
<evidence type="ECO:0000313" key="1">
    <source>
        <dbReference type="EMBL" id="GMS87671.1"/>
    </source>
</evidence>
<proteinExistence type="predicted"/>
<name>A0AAV5SWF4_9BILA</name>
<dbReference type="AlphaFoldDB" id="A0AAV5SWF4"/>
<comment type="caution">
    <text evidence="1">The sequence shown here is derived from an EMBL/GenBank/DDBJ whole genome shotgun (WGS) entry which is preliminary data.</text>
</comment>
<keyword evidence="2" id="KW-1185">Reference proteome</keyword>
<organism evidence="1 2">
    <name type="scientific">Pristionchus entomophagus</name>
    <dbReference type="NCBI Taxonomy" id="358040"/>
    <lineage>
        <taxon>Eukaryota</taxon>
        <taxon>Metazoa</taxon>
        <taxon>Ecdysozoa</taxon>
        <taxon>Nematoda</taxon>
        <taxon>Chromadorea</taxon>
        <taxon>Rhabditida</taxon>
        <taxon>Rhabditina</taxon>
        <taxon>Diplogasteromorpha</taxon>
        <taxon>Diplogasteroidea</taxon>
        <taxon>Neodiplogasteridae</taxon>
        <taxon>Pristionchus</taxon>
    </lineage>
</organism>
<evidence type="ECO:0000313" key="2">
    <source>
        <dbReference type="Proteomes" id="UP001432027"/>
    </source>
</evidence>